<comment type="subcellular location">
    <subcellularLocation>
        <location evidence="11">Cell inner membrane</location>
        <topology evidence="11">Multi-pass membrane protein</topology>
    </subcellularLocation>
    <subcellularLocation>
        <location evidence="12">Cell membrane</location>
        <topology evidence="12">Multi-pass membrane protein</topology>
    </subcellularLocation>
    <subcellularLocation>
        <location evidence="1">Membrane</location>
        <topology evidence="1">Multi-pass membrane protein</topology>
    </subcellularLocation>
</comment>
<keyword evidence="7 11" id="KW-1278">Translocase</keyword>
<dbReference type="STRING" id="653733.Selin_0891"/>
<evidence type="ECO:0000256" key="5">
    <source>
        <dbReference type="ARBA" id="ARBA00022692"/>
    </source>
</evidence>
<evidence type="ECO:0000256" key="1">
    <source>
        <dbReference type="ARBA" id="ARBA00004141"/>
    </source>
</evidence>
<organism evidence="13 14">
    <name type="scientific">Desulfurispirillum indicum (strain ATCC BAA-1389 / DSM 22839 / S5)</name>
    <dbReference type="NCBI Taxonomy" id="653733"/>
    <lineage>
        <taxon>Bacteria</taxon>
        <taxon>Pseudomonadati</taxon>
        <taxon>Chrysiogenota</taxon>
        <taxon>Chrysiogenia</taxon>
        <taxon>Chrysiogenales</taxon>
        <taxon>Chrysiogenaceae</taxon>
        <taxon>Desulfurispirillum</taxon>
    </lineage>
</organism>
<evidence type="ECO:0000256" key="12">
    <source>
        <dbReference type="RuleBase" id="RU003639"/>
    </source>
</evidence>
<keyword evidence="4 11" id="KW-1003">Cell membrane</keyword>
<dbReference type="Gene3D" id="1.20.58.1610">
    <property type="entry name" value="NADH:ubiquinone/plastoquinone oxidoreductase, chain 3"/>
    <property type="match status" value="1"/>
</dbReference>
<dbReference type="PANTHER" id="PTHR11058">
    <property type="entry name" value="NADH-UBIQUINONE OXIDOREDUCTASE CHAIN 3"/>
    <property type="match status" value="1"/>
</dbReference>
<comment type="subunit">
    <text evidence="11">NDH-1 is composed of 14 different subunits. Subunits NuoA, H, J, K, L, M, N constitute the membrane sector of the complex.</text>
</comment>
<dbReference type="AlphaFoldDB" id="E6W2P7"/>
<sequence>MELYTVYDHNRSAMHSDNSFLKGRPMSAELVLAAVLFIGIALLFPVIFLLTKFIGPRSGGNIKNDVYEAGVSTMVGTATQRFSVKYYLVAILFIIFDIEAVFMYPWAVNLRELGWYGFIVMLIFMLTLFEGLIYVIRKGALKWE</sequence>
<evidence type="ECO:0000313" key="14">
    <source>
        <dbReference type="Proteomes" id="UP000002572"/>
    </source>
</evidence>
<dbReference type="EC" id="7.1.1.-" evidence="11"/>
<comment type="function">
    <text evidence="11">NDH-1 shuttles electrons from NADH, via FMN and iron-sulfur (Fe-S) centers, to quinones in the respiratory chain. The immediate electron acceptor for the enzyme in this species is believed to be ubiquinone. Couples the redox reaction to proton translocation (for every two electrons transferred, four hydrogen ions are translocated across the cytoplasmic membrane), and thus conserves the redox energy in a proton gradient.</text>
</comment>
<feature type="transmembrane region" description="Helical" evidence="11">
    <location>
        <begin position="113"/>
        <end position="136"/>
    </location>
</feature>
<keyword evidence="6 11" id="KW-0874">Quinone</keyword>
<dbReference type="FunCoup" id="E6W2P7">
    <property type="interactions" value="164"/>
</dbReference>
<comment type="catalytic activity">
    <reaction evidence="11 12">
        <text>a quinone + NADH + 5 H(+)(in) = a quinol + NAD(+) + 4 H(+)(out)</text>
        <dbReference type="Rhea" id="RHEA:57888"/>
        <dbReference type="ChEBI" id="CHEBI:15378"/>
        <dbReference type="ChEBI" id="CHEBI:24646"/>
        <dbReference type="ChEBI" id="CHEBI:57540"/>
        <dbReference type="ChEBI" id="CHEBI:57945"/>
        <dbReference type="ChEBI" id="CHEBI:132124"/>
    </reaction>
</comment>
<dbReference type="Pfam" id="PF00507">
    <property type="entry name" value="Oxidored_q4"/>
    <property type="match status" value="1"/>
</dbReference>
<evidence type="ECO:0000256" key="2">
    <source>
        <dbReference type="ARBA" id="ARBA00008472"/>
    </source>
</evidence>
<dbReference type="InParanoid" id="E6W2P7"/>
<keyword evidence="11" id="KW-0997">Cell inner membrane</keyword>
<keyword evidence="8 11" id="KW-1133">Transmembrane helix</keyword>
<protein>
    <recommendedName>
        <fullName evidence="11">NADH-quinone oxidoreductase subunit A</fullName>
        <ecNumber evidence="11">7.1.1.-</ecNumber>
    </recommendedName>
    <alternativeName>
        <fullName evidence="11">NADH dehydrogenase I subunit A</fullName>
    </alternativeName>
    <alternativeName>
        <fullName evidence="11">NDH-1 subunit A</fullName>
    </alternativeName>
    <alternativeName>
        <fullName evidence="11">NUO1</fullName>
    </alternativeName>
</protein>
<keyword evidence="5 11" id="KW-0812">Transmembrane</keyword>
<evidence type="ECO:0000313" key="13">
    <source>
        <dbReference type="EMBL" id="ADU65631.1"/>
    </source>
</evidence>
<accession>E6W2P7</accession>
<comment type="similarity">
    <text evidence="2 11 12">Belongs to the complex I subunit 3 family.</text>
</comment>
<evidence type="ECO:0000256" key="4">
    <source>
        <dbReference type="ARBA" id="ARBA00022475"/>
    </source>
</evidence>
<feature type="transmembrane region" description="Helical" evidence="11">
    <location>
        <begin position="86"/>
        <end position="107"/>
    </location>
</feature>
<dbReference type="eggNOG" id="COG0838">
    <property type="taxonomic scope" value="Bacteria"/>
</dbReference>
<name>E6W2P7_DESIS</name>
<dbReference type="GO" id="GO:0005886">
    <property type="term" value="C:plasma membrane"/>
    <property type="evidence" value="ECO:0007669"/>
    <property type="project" value="UniProtKB-SubCell"/>
</dbReference>
<evidence type="ECO:0000256" key="9">
    <source>
        <dbReference type="ARBA" id="ARBA00023027"/>
    </source>
</evidence>
<keyword evidence="10 11" id="KW-0472">Membrane</keyword>
<evidence type="ECO:0000256" key="10">
    <source>
        <dbReference type="ARBA" id="ARBA00023136"/>
    </source>
</evidence>
<gene>
    <name evidence="11" type="primary">nuoA</name>
    <name evidence="13" type="ordered locus">Selin_0891</name>
</gene>
<dbReference type="InterPro" id="IPR038430">
    <property type="entry name" value="NDAH_ubi_oxred_su3_sf"/>
</dbReference>
<dbReference type="GO" id="GO:0050136">
    <property type="term" value="F:NADH dehydrogenase (quinone) (non-electrogenic) activity"/>
    <property type="evidence" value="ECO:0007669"/>
    <property type="project" value="UniProtKB-UniRule"/>
</dbReference>
<dbReference type="InterPro" id="IPR000440">
    <property type="entry name" value="NADH_UbQ/plastoQ_OxRdtase_su3"/>
</dbReference>
<dbReference type="InterPro" id="IPR023043">
    <property type="entry name" value="NAD(P)H_OxRDtase_bac/plastid"/>
</dbReference>
<evidence type="ECO:0000256" key="6">
    <source>
        <dbReference type="ARBA" id="ARBA00022719"/>
    </source>
</evidence>
<dbReference type="KEGG" id="din:Selin_0891"/>
<evidence type="ECO:0000256" key="3">
    <source>
        <dbReference type="ARBA" id="ARBA00022448"/>
    </source>
</evidence>
<feature type="transmembrane region" description="Helical" evidence="11">
    <location>
        <begin position="30"/>
        <end position="50"/>
    </location>
</feature>
<evidence type="ECO:0000256" key="7">
    <source>
        <dbReference type="ARBA" id="ARBA00022967"/>
    </source>
</evidence>
<dbReference type="PANTHER" id="PTHR11058:SF22">
    <property type="entry name" value="NADH-QUINONE OXIDOREDUCTASE SUBUNIT A"/>
    <property type="match status" value="1"/>
</dbReference>
<dbReference type="HOGENOM" id="CLU_119549_0_2_0"/>
<keyword evidence="3 11" id="KW-0813">Transport</keyword>
<keyword evidence="11 13" id="KW-0830">Ubiquinone</keyword>
<dbReference type="HAMAP" id="MF_01394">
    <property type="entry name" value="NDH1_NuoA"/>
    <property type="match status" value="1"/>
</dbReference>
<evidence type="ECO:0000256" key="11">
    <source>
        <dbReference type="HAMAP-Rule" id="MF_01394"/>
    </source>
</evidence>
<dbReference type="EMBL" id="CP002432">
    <property type="protein sequence ID" value="ADU65631.1"/>
    <property type="molecule type" value="Genomic_DNA"/>
</dbReference>
<dbReference type="GO" id="GO:0048038">
    <property type="term" value="F:quinone binding"/>
    <property type="evidence" value="ECO:0007669"/>
    <property type="project" value="UniProtKB-KW"/>
</dbReference>
<dbReference type="GO" id="GO:0030964">
    <property type="term" value="C:NADH dehydrogenase complex"/>
    <property type="evidence" value="ECO:0007669"/>
    <property type="project" value="TreeGrafter"/>
</dbReference>
<dbReference type="Proteomes" id="UP000002572">
    <property type="component" value="Chromosome"/>
</dbReference>
<dbReference type="GO" id="GO:0008137">
    <property type="term" value="F:NADH dehydrogenase (ubiquinone) activity"/>
    <property type="evidence" value="ECO:0007669"/>
    <property type="project" value="InterPro"/>
</dbReference>
<reference evidence="13 14" key="1">
    <citation type="submission" date="2010-12" db="EMBL/GenBank/DDBJ databases">
        <title>Complete sequence of Desulfurispirillum indicum S5.</title>
        <authorList>
            <consortium name="US DOE Joint Genome Institute"/>
            <person name="Lucas S."/>
            <person name="Copeland A."/>
            <person name="Lapidus A."/>
            <person name="Cheng J.-F."/>
            <person name="Goodwin L."/>
            <person name="Pitluck S."/>
            <person name="Chertkov O."/>
            <person name="Held B."/>
            <person name="Detter J.C."/>
            <person name="Han C."/>
            <person name="Tapia R."/>
            <person name="Land M."/>
            <person name="Hauser L."/>
            <person name="Kyrpides N."/>
            <person name="Ivanova N."/>
            <person name="Mikhailova N."/>
            <person name="Haggblom M."/>
            <person name="Rauschenbach I."/>
            <person name="Bini E."/>
            <person name="Woyke T."/>
        </authorList>
    </citation>
    <scope>NUCLEOTIDE SEQUENCE [LARGE SCALE GENOMIC DNA]</scope>
    <source>
        <strain evidence="14">ATCC BAA-1389 / DSM 22839 / S5</strain>
    </source>
</reference>
<keyword evidence="14" id="KW-1185">Reference proteome</keyword>
<keyword evidence="9 11" id="KW-0520">NAD</keyword>
<proteinExistence type="inferred from homology"/>
<evidence type="ECO:0000256" key="8">
    <source>
        <dbReference type="ARBA" id="ARBA00022989"/>
    </source>
</evidence>